<evidence type="ECO:0000313" key="1">
    <source>
        <dbReference type="EMBL" id="AKU90203.1"/>
    </source>
</evidence>
<dbReference type="EMBL" id="CP012332">
    <property type="protein sequence ID" value="AKU90203.1"/>
    <property type="molecule type" value="Genomic_DNA"/>
</dbReference>
<evidence type="ECO:0000313" key="2">
    <source>
        <dbReference type="Proteomes" id="UP000055590"/>
    </source>
</evidence>
<protein>
    <recommendedName>
        <fullName evidence="3">Amidinotransferase</fullName>
    </recommendedName>
</protein>
<proteinExistence type="predicted"/>
<organism evidence="1 2">
    <name type="scientific">Vulgatibacter incomptus</name>
    <dbReference type="NCBI Taxonomy" id="1391653"/>
    <lineage>
        <taxon>Bacteria</taxon>
        <taxon>Pseudomonadati</taxon>
        <taxon>Myxococcota</taxon>
        <taxon>Myxococcia</taxon>
        <taxon>Myxococcales</taxon>
        <taxon>Cystobacterineae</taxon>
        <taxon>Vulgatibacteraceae</taxon>
        <taxon>Vulgatibacter</taxon>
    </lineage>
</organism>
<sequence length="381" mass="41534">MSNALRNVYGPLLAVRPPVAATLNKAGANYKSEVTFLEYSPREAYDEWLRICEGIVDFGGDAIFDFEAEDEPFLGKGDLRVEADGTIRAEGGGEALGNMDEILTGRVFAANGPWVVVEGRKLRALMPNMLTHRLAEQPYYLRLLESMAEAGGYELSVEANPHRWEGMADVAVVGEKVVLTYTVSGHYDGASGPKTMRSSREGVERAADFAGVPEDARVFAELVYPHFHGDTVHFGARPGIDGAKLVHYPGGLWGEGSARVESRLGAGAIVPIGRDDAVEKYAGNSRQVENGVLVPDGVSAAFVESLESLGLRTLRVPLFELFGKAGGGPACATLYLPKNLELPPRFPLRFSVRREEALRRRDRLPEKLSVDPAYFEGRRRG</sequence>
<dbReference type="SUPFAM" id="SSF55909">
    <property type="entry name" value="Pentein"/>
    <property type="match status" value="1"/>
</dbReference>
<evidence type="ECO:0008006" key="3">
    <source>
        <dbReference type="Google" id="ProtNLM"/>
    </source>
</evidence>
<dbReference type="Proteomes" id="UP000055590">
    <property type="component" value="Chromosome"/>
</dbReference>
<reference evidence="1 2" key="1">
    <citation type="submission" date="2015-08" db="EMBL/GenBank/DDBJ databases">
        <authorList>
            <person name="Babu N.S."/>
            <person name="Beckwith C.J."/>
            <person name="Beseler K.G."/>
            <person name="Brison A."/>
            <person name="Carone J.V."/>
            <person name="Caskin T.P."/>
            <person name="Diamond M."/>
            <person name="Durham M.E."/>
            <person name="Foxe J.M."/>
            <person name="Go M."/>
            <person name="Henderson B.A."/>
            <person name="Jones I.B."/>
            <person name="McGettigan J.A."/>
            <person name="Micheletti S.J."/>
            <person name="Nasrallah M.E."/>
            <person name="Ortiz D."/>
            <person name="Piller C.R."/>
            <person name="Privatt S.R."/>
            <person name="Schneider S.L."/>
            <person name="Sharp S."/>
            <person name="Smith T.C."/>
            <person name="Stanton J.D."/>
            <person name="Ullery H.E."/>
            <person name="Wilson R.J."/>
            <person name="Serrano M.G."/>
            <person name="Buck G."/>
            <person name="Lee V."/>
            <person name="Wang Y."/>
            <person name="Carvalho R."/>
            <person name="Voegtly L."/>
            <person name="Shi R."/>
            <person name="Duckworth R."/>
            <person name="Johnson A."/>
            <person name="Loviza R."/>
            <person name="Walstead R."/>
            <person name="Shah Z."/>
            <person name="Kiflezghi M."/>
            <person name="Wade K."/>
            <person name="Ball S.L."/>
            <person name="Bradley K.W."/>
            <person name="Asai D.J."/>
            <person name="Bowman C.A."/>
            <person name="Russell D.A."/>
            <person name="Pope W.H."/>
            <person name="Jacobs-Sera D."/>
            <person name="Hendrix R.W."/>
            <person name="Hatfull G.F."/>
        </authorList>
    </citation>
    <scope>NUCLEOTIDE SEQUENCE [LARGE SCALE GENOMIC DNA]</scope>
    <source>
        <strain evidence="1 2">DSM 27710</strain>
    </source>
</reference>
<dbReference type="Gene3D" id="3.75.10.10">
    <property type="entry name" value="L-arginine/glycine Amidinotransferase, Chain A"/>
    <property type="match status" value="1"/>
</dbReference>
<dbReference type="OrthoDB" id="5488733at2"/>
<dbReference type="KEGG" id="vin:AKJ08_0590"/>
<keyword evidence="2" id="KW-1185">Reference proteome</keyword>
<dbReference type="AlphaFoldDB" id="A0A0K1P9K8"/>
<gene>
    <name evidence="1" type="ORF">AKJ08_0590</name>
</gene>
<name>A0A0K1P9K8_9BACT</name>
<dbReference type="STRING" id="1391653.AKJ08_0590"/>
<accession>A0A0K1P9K8</accession>
<dbReference type="RefSeq" id="WP_050724682.1">
    <property type="nucleotide sequence ID" value="NZ_CP012332.1"/>
</dbReference>